<evidence type="ECO:0000256" key="2">
    <source>
        <dbReference type="ARBA" id="ARBA00022737"/>
    </source>
</evidence>
<dbReference type="WBParaSite" id="Pan_g9100.t1">
    <property type="protein sequence ID" value="Pan_g9100.t1"/>
    <property type="gene ID" value="Pan_g9100"/>
</dbReference>
<dbReference type="PROSITE" id="PS50294">
    <property type="entry name" value="WD_REPEATS_REGION"/>
    <property type="match status" value="1"/>
</dbReference>
<evidence type="ECO:0000313" key="5">
    <source>
        <dbReference type="Proteomes" id="UP000492821"/>
    </source>
</evidence>
<keyword evidence="5" id="KW-1185">Reference proteome</keyword>
<dbReference type="PANTHER" id="PTHR22839:SF0">
    <property type="entry name" value="THO COMPLEX SUBUNIT 3"/>
    <property type="match status" value="1"/>
</dbReference>
<dbReference type="InterPro" id="IPR001680">
    <property type="entry name" value="WD40_rpt"/>
</dbReference>
<evidence type="ECO:0000256" key="3">
    <source>
        <dbReference type="ARBA" id="ARBA00046343"/>
    </source>
</evidence>
<dbReference type="GO" id="GO:0000445">
    <property type="term" value="C:THO complex part of transcription export complex"/>
    <property type="evidence" value="ECO:0007669"/>
    <property type="project" value="TreeGrafter"/>
</dbReference>
<reference evidence="6" key="2">
    <citation type="submission" date="2020-10" db="UniProtKB">
        <authorList>
            <consortium name="WormBaseParasite"/>
        </authorList>
    </citation>
    <scope>IDENTIFICATION</scope>
</reference>
<dbReference type="Proteomes" id="UP000492821">
    <property type="component" value="Unassembled WGS sequence"/>
</dbReference>
<feature type="repeat" description="WD" evidence="4">
    <location>
        <begin position="80"/>
        <end position="122"/>
    </location>
</feature>
<sequence>MVTKTSSSKLPVDSFFKTPASAQDFLTRKDRSRVTDVESANYVRSIAWNIDGTSLFAGTDKSVSVLNLDGSSKLRFKSNLNGHDDAVDSISASKTSVTNFASCSADKTIRLWDSRSPKSTSKYSTKDANLYLTYTPDDNHIIYADKGDNIGIIDLRAGEITKTTTFKEETNEIVVAPGGKHAFVAMSGGKVEVLSIPDLTSVRTIRAHPLMSSCQSLCMSPDSQYLAVGASDACCSIWDLSSLTCVKTLQRLDYPVRSVSYSHCGNLIATGSEDQFIDVAWASTGEKIVEVPLSTECYCVAWHPRFYLLAYATAAERDHRGNNAATVRVYGYNS</sequence>
<keyword evidence="1 4" id="KW-0853">WD repeat</keyword>
<dbReference type="InterPro" id="IPR036322">
    <property type="entry name" value="WD40_repeat_dom_sf"/>
</dbReference>
<evidence type="ECO:0000256" key="1">
    <source>
        <dbReference type="ARBA" id="ARBA00022574"/>
    </source>
</evidence>
<dbReference type="Pfam" id="PF00400">
    <property type="entry name" value="WD40"/>
    <property type="match status" value="4"/>
</dbReference>
<dbReference type="AlphaFoldDB" id="A0A7E5A1I7"/>
<evidence type="ECO:0000256" key="4">
    <source>
        <dbReference type="PROSITE-ProRule" id="PRU00221"/>
    </source>
</evidence>
<dbReference type="SUPFAM" id="SSF50978">
    <property type="entry name" value="WD40 repeat-like"/>
    <property type="match status" value="1"/>
</dbReference>
<dbReference type="PROSITE" id="PS50082">
    <property type="entry name" value="WD_REPEATS_2"/>
    <property type="match status" value="2"/>
</dbReference>
<proteinExistence type="inferred from homology"/>
<dbReference type="InterPro" id="IPR040132">
    <property type="entry name" value="Tex1/THOC3"/>
</dbReference>
<dbReference type="GO" id="GO:0006406">
    <property type="term" value="P:mRNA export from nucleus"/>
    <property type="evidence" value="ECO:0007669"/>
    <property type="project" value="InterPro"/>
</dbReference>
<feature type="repeat" description="WD" evidence="4">
    <location>
        <begin position="216"/>
        <end position="248"/>
    </location>
</feature>
<keyword evidence="2" id="KW-0677">Repeat</keyword>
<dbReference type="SMART" id="SM00320">
    <property type="entry name" value="WD40"/>
    <property type="match status" value="4"/>
</dbReference>
<protein>
    <submittedName>
        <fullName evidence="6">WD_REPEATS_REGION domain-containing protein</fullName>
    </submittedName>
</protein>
<dbReference type="Gene3D" id="2.130.10.10">
    <property type="entry name" value="YVTN repeat-like/Quinoprotein amine dehydrogenase"/>
    <property type="match status" value="2"/>
</dbReference>
<accession>A0A7E5A1I7</accession>
<name>A0A7E5A1I7_PANRE</name>
<comment type="similarity">
    <text evidence="3">Belongs to the THOC3 family.</text>
</comment>
<organism evidence="5 6">
    <name type="scientific">Panagrellus redivivus</name>
    <name type="common">Microworm</name>
    <dbReference type="NCBI Taxonomy" id="6233"/>
    <lineage>
        <taxon>Eukaryota</taxon>
        <taxon>Metazoa</taxon>
        <taxon>Ecdysozoa</taxon>
        <taxon>Nematoda</taxon>
        <taxon>Chromadorea</taxon>
        <taxon>Rhabditida</taxon>
        <taxon>Tylenchina</taxon>
        <taxon>Panagrolaimomorpha</taxon>
        <taxon>Panagrolaimoidea</taxon>
        <taxon>Panagrolaimidae</taxon>
        <taxon>Panagrellus</taxon>
    </lineage>
</organism>
<dbReference type="InterPro" id="IPR015943">
    <property type="entry name" value="WD40/YVTN_repeat-like_dom_sf"/>
</dbReference>
<reference evidence="5" key="1">
    <citation type="journal article" date="2013" name="Genetics">
        <title>The draft genome and transcriptome of Panagrellus redivivus are shaped by the harsh demands of a free-living lifestyle.</title>
        <authorList>
            <person name="Srinivasan J."/>
            <person name="Dillman A.R."/>
            <person name="Macchietto M.G."/>
            <person name="Heikkinen L."/>
            <person name="Lakso M."/>
            <person name="Fracchia K.M."/>
            <person name="Antoshechkin I."/>
            <person name="Mortazavi A."/>
            <person name="Wong G."/>
            <person name="Sternberg P.W."/>
        </authorList>
    </citation>
    <scope>NUCLEOTIDE SEQUENCE [LARGE SCALE GENOMIC DNA]</scope>
    <source>
        <strain evidence="5">MT8872</strain>
    </source>
</reference>
<evidence type="ECO:0000313" key="6">
    <source>
        <dbReference type="WBParaSite" id="Pan_g9100.t1"/>
    </source>
</evidence>
<dbReference type="PANTHER" id="PTHR22839">
    <property type="entry name" value="THO COMPLEX SUBUNIT 3 THO3"/>
    <property type="match status" value="1"/>
</dbReference>